<proteinExistence type="predicted"/>
<evidence type="ECO:0000313" key="2">
    <source>
        <dbReference type="Proteomes" id="UP001239111"/>
    </source>
</evidence>
<comment type="caution">
    <text evidence="1">The sequence shown here is derived from an EMBL/GenBank/DDBJ whole genome shotgun (WGS) entry which is preliminary data.</text>
</comment>
<organism evidence="1 2">
    <name type="scientific">Eretmocerus hayati</name>
    <dbReference type="NCBI Taxonomy" id="131215"/>
    <lineage>
        <taxon>Eukaryota</taxon>
        <taxon>Metazoa</taxon>
        <taxon>Ecdysozoa</taxon>
        <taxon>Arthropoda</taxon>
        <taxon>Hexapoda</taxon>
        <taxon>Insecta</taxon>
        <taxon>Pterygota</taxon>
        <taxon>Neoptera</taxon>
        <taxon>Endopterygota</taxon>
        <taxon>Hymenoptera</taxon>
        <taxon>Apocrita</taxon>
        <taxon>Proctotrupomorpha</taxon>
        <taxon>Chalcidoidea</taxon>
        <taxon>Aphelinidae</taxon>
        <taxon>Aphelininae</taxon>
        <taxon>Eretmocerus</taxon>
    </lineage>
</organism>
<keyword evidence="2" id="KW-1185">Reference proteome</keyword>
<dbReference type="EMBL" id="CM056742">
    <property type="protein sequence ID" value="KAJ8680520.1"/>
    <property type="molecule type" value="Genomic_DNA"/>
</dbReference>
<reference evidence="1" key="1">
    <citation type="submission" date="2023-04" db="EMBL/GenBank/DDBJ databases">
        <title>A chromosome-level genome assembly of the parasitoid wasp Eretmocerus hayati.</title>
        <authorList>
            <person name="Zhong Y."/>
            <person name="Liu S."/>
            <person name="Liu Y."/>
        </authorList>
    </citation>
    <scope>NUCLEOTIDE SEQUENCE</scope>
    <source>
        <strain evidence="1">ZJU_SS_LIU_2023</strain>
    </source>
</reference>
<name>A0ACC2PFI1_9HYME</name>
<accession>A0ACC2PFI1</accession>
<protein>
    <submittedName>
        <fullName evidence="1">Uncharacterized protein</fullName>
    </submittedName>
</protein>
<gene>
    <name evidence="1" type="ORF">QAD02_016307</name>
</gene>
<evidence type="ECO:0000313" key="1">
    <source>
        <dbReference type="EMBL" id="KAJ8680520.1"/>
    </source>
</evidence>
<sequence>MGKLKSTIPGMPYPSARNNLNKNAFNFLEGRRKDDNAEGLWRIADSLYDLNEFVKKHPGGSEWISMTKGTDITEAFEAHHLSDRAEKMLPKYYVRKAIAPRSLPYTFEPNGFYRKFKQRAREALKNVDYHQPSAQSKRLADFIATITILSVIAVAITKSWIFVVISGVFLAWTTIIAHNFFHMRDNFRMYYFDLSIMSSKEWRVSHALSHHLYPNTLWDMEVYMFEPFIDYLPTANKSLIYKAISLSISPIVMWLASTFQGIKRYYSIIVEWKKLEIRDLVPFLLPVTMSFFTPSIFDAIKLWLCIIMISGTVFHFVGLNAAHHHPEIFHDGDVCREDLDWGLMELDAVRDRKVIDDSLFLVLTNFGSHGMHHLLPTVDHANLELCLPAFYETCREFGVDSEKLSQWQLIKGQYAQLLRSEPRLNARGKTDGGPIR</sequence>
<dbReference type="Proteomes" id="UP001239111">
    <property type="component" value="Chromosome 2"/>
</dbReference>